<sequence length="181" mass="19061">DLLPLGRAVDSRATLLGVRGKVVEGGAARYFRRLSPGVFDEADLTARAHELASFVRAATEEYQLDPARIVALGLSNGANIAAGLLLLEPGLLAGAVLLRPMLPLRPQRLPPLGSVPVLLAAGVRDPLVTPQQTEELREALAEAGAEVEVRFSGVGHGVGMQDVEESRRFLAERLGFGAGPS</sequence>
<dbReference type="InterPro" id="IPR002925">
    <property type="entry name" value="Dienelactn_hydro"/>
</dbReference>
<dbReference type="Pfam" id="PF01738">
    <property type="entry name" value="DLH"/>
    <property type="match status" value="1"/>
</dbReference>
<dbReference type="GO" id="GO:0016787">
    <property type="term" value="F:hydrolase activity"/>
    <property type="evidence" value="ECO:0007669"/>
    <property type="project" value="InterPro"/>
</dbReference>
<feature type="domain" description="Dienelactone hydrolase" evidence="1">
    <location>
        <begin position="54"/>
        <end position="157"/>
    </location>
</feature>
<proteinExistence type="predicted"/>
<organism evidence="2">
    <name type="scientific">mine drainage metagenome</name>
    <dbReference type="NCBI Taxonomy" id="410659"/>
    <lineage>
        <taxon>unclassified sequences</taxon>
        <taxon>metagenomes</taxon>
        <taxon>ecological metagenomes</taxon>
    </lineage>
</organism>
<evidence type="ECO:0000313" key="2">
    <source>
        <dbReference type="EMBL" id="EQD49333.1"/>
    </source>
</evidence>
<dbReference type="InterPro" id="IPR029058">
    <property type="entry name" value="AB_hydrolase_fold"/>
</dbReference>
<accession>T0ZXP3</accession>
<reference evidence="2" key="1">
    <citation type="submission" date="2013-08" db="EMBL/GenBank/DDBJ databases">
        <authorList>
            <person name="Mendez C."/>
            <person name="Richter M."/>
            <person name="Ferrer M."/>
            <person name="Sanchez J."/>
        </authorList>
    </citation>
    <scope>NUCLEOTIDE SEQUENCE</scope>
</reference>
<comment type="caution">
    <text evidence="2">The sequence shown here is derived from an EMBL/GenBank/DDBJ whole genome shotgun (WGS) entry which is preliminary data.</text>
</comment>
<dbReference type="EMBL" id="AUZX01010062">
    <property type="protein sequence ID" value="EQD49333.1"/>
    <property type="molecule type" value="Genomic_DNA"/>
</dbReference>
<name>T0ZXP3_9ZZZZ</name>
<dbReference type="Gene3D" id="3.40.50.1820">
    <property type="entry name" value="alpha/beta hydrolase"/>
    <property type="match status" value="1"/>
</dbReference>
<reference evidence="2" key="2">
    <citation type="journal article" date="2014" name="ISME J.">
        <title>Microbial stratification in low pH oxic and suboxic macroscopic growths along an acid mine drainage.</title>
        <authorList>
            <person name="Mendez-Garcia C."/>
            <person name="Mesa V."/>
            <person name="Sprenger R.R."/>
            <person name="Richter M."/>
            <person name="Diez M.S."/>
            <person name="Solano J."/>
            <person name="Bargiela R."/>
            <person name="Golyshina O.V."/>
            <person name="Manteca A."/>
            <person name="Ramos J.L."/>
            <person name="Gallego J.R."/>
            <person name="Llorente I."/>
            <person name="Martins Dos Santos V.A."/>
            <person name="Jensen O.N."/>
            <person name="Pelaez A.I."/>
            <person name="Sanchez J."/>
            <person name="Ferrer M."/>
        </authorList>
    </citation>
    <scope>NUCLEOTIDE SEQUENCE</scope>
</reference>
<feature type="non-terminal residue" evidence="2">
    <location>
        <position position="1"/>
    </location>
</feature>
<protein>
    <submittedName>
        <fullName evidence="2">Phospholipase/carboxylesterase</fullName>
    </submittedName>
</protein>
<dbReference type="SUPFAM" id="SSF53474">
    <property type="entry name" value="alpha/beta-Hydrolases"/>
    <property type="match status" value="1"/>
</dbReference>
<gene>
    <name evidence="2" type="ORF">B1A_13726</name>
</gene>
<dbReference type="AlphaFoldDB" id="T0ZXP3"/>
<evidence type="ECO:0000259" key="1">
    <source>
        <dbReference type="Pfam" id="PF01738"/>
    </source>
</evidence>